<evidence type="ECO:0000259" key="1">
    <source>
        <dbReference type="Pfam" id="PF01796"/>
    </source>
</evidence>
<dbReference type="EMBL" id="VCQU01000004">
    <property type="protein sequence ID" value="NMN95866.1"/>
    <property type="molecule type" value="Genomic_DNA"/>
</dbReference>
<dbReference type="PANTHER" id="PTHR34075">
    <property type="entry name" value="BLR3430 PROTEIN"/>
    <property type="match status" value="1"/>
</dbReference>
<dbReference type="PANTHER" id="PTHR34075:SF5">
    <property type="entry name" value="BLR3430 PROTEIN"/>
    <property type="match status" value="1"/>
</dbReference>
<dbReference type="InterPro" id="IPR052513">
    <property type="entry name" value="Thioester_dehydratase-like"/>
</dbReference>
<feature type="domain" description="ChsH2 rubredoxin-like zinc ribbon" evidence="2">
    <location>
        <begin position="16"/>
        <end position="51"/>
    </location>
</feature>
<dbReference type="Gene3D" id="6.10.30.10">
    <property type="match status" value="1"/>
</dbReference>
<evidence type="ECO:0000259" key="2">
    <source>
        <dbReference type="Pfam" id="PF12172"/>
    </source>
</evidence>
<dbReference type="Pfam" id="PF12172">
    <property type="entry name" value="zf-ChsH2"/>
    <property type="match status" value="1"/>
</dbReference>
<protein>
    <recommendedName>
        <fullName evidence="5">DUF35 domain-containing protein</fullName>
    </recommendedName>
</protein>
<feature type="domain" description="ChsH2 C-terminal OB-fold" evidence="1">
    <location>
        <begin position="53"/>
        <end position="113"/>
    </location>
</feature>
<comment type="caution">
    <text evidence="3">The sequence shown here is derived from an EMBL/GenBank/DDBJ whole genome shotgun (WGS) entry which is preliminary data.</text>
</comment>
<dbReference type="InterPro" id="IPR012340">
    <property type="entry name" value="NA-bd_OB-fold"/>
</dbReference>
<dbReference type="Pfam" id="PF01796">
    <property type="entry name" value="OB_ChsH2_C"/>
    <property type="match status" value="1"/>
</dbReference>
<sequence length="130" mass="14033">MNWPPMQRNSKSAEFFDAAAREELVIKKCAHCGQALPPEAVVCTTCGRTELSWSPAAGTATLVTWTVVHRAPNRAFADLVPYTVGVVELTEGPWLYGRVVGAPSAGMALRAEFIHAQGSESYPIFVGQEV</sequence>
<dbReference type="Proteomes" id="UP000535543">
    <property type="component" value="Unassembled WGS sequence"/>
</dbReference>
<organism evidence="3 4">
    <name type="scientific">Antrihabitans stalactiti</name>
    <dbReference type="NCBI Taxonomy" id="2584121"/>
    <lineage>
        <taxon>Bacteria</taxon>
        <taxon>Bacillati</taxon>
        <taxon>Actinomycetota</taxon>
        <taxon>Actinomycetes</taxon>
        <taxon>Mycobacteriales</taxon>
        <taxon>Nocardiaceae</taxon>
        <taxon>Antrihabitans</taxon>
    </lineage>
</organism>
<proteinExistence type="predicted"/>
<dbReference type="InterPro" id="IPR002878">
    <property type="entry name" value="ChsH2_C"/>
</dbReference>
<reference evidence="3 4" key="2">
    <citation type="submission" date="2020-06" db="EMBL/GenBank/DDBJ databases">
        <title>Antribacter stalactiti gen. nov., sp. nov., a new member of the family Nacardiaceae isolated from a cave.</title>
        <authorList>
            <person name="Kim I.S."/>
        </authorList>
    </citation>
    <scope>NUCLEOTIDE SEQUENCE [LARGE SCALE GENOMIC DNA]</scope>
    <source>
        <strain evidence="3 4">YC2-7</strain>
    </source>
</reference>
<dbReference type="AlphaFoldDB" id="A0A848KDN6"/>
<gene>
    <name evidence="3" type="ORF">FGL95_12565</name>
</gene>
<evidence type="ECO:0000313" key="3">
    <source>
        <dbReference type="EMBL" id="NMN95866.1"/>
    </source>
</evidence>
<dbReference type="SUPFAM" id="SSF50249">
    <property type="entry name" value="Nucleic acid-binding proteins"/>
    <property type="match status" value="1"/>
</dbReference>
<evidence type="ECO:0008006" key="5">
    <source>
        <dbReference type="Google" id="ProtNLM"/>
    </source>
</evidence>
<name>A0A848KDN6_9NOCA</name>
<accession>A0A848KDN6</accession>
<evidence type="ECO:0000313" key="4">
    <source>
        <dbReference type="Proteomes" id="UP000535543"/>
    </source>
</evidence>
<keyword evidence="4" id="KW-1185">Reference proteome</keyword>
<dbReference type="InterPro" id="IPR022002">
    <property type="entry name" value="ChsH2_Znr"/>
</dbReference>
<dbReference type="RefSeq" id="WP_169587242.1">
    <property type="nucleotide sequence ID" value="NZ_VCQU01000004.1"/>
</dbReference>
<reference evidence="3 4" key="1">
    <citation type="submission" date="2019-05" db="EMBL/GenBank/DDBJ databases">
        <authorList>
            <person name="Lee S.D."/>
        </authorList>
    </citation>
    <scope>NUCLEOTIDE SEQUENCE [LARGE SCALE GENOMIC DNA]</scope>
    <source>
        <strain evidence="3 4">YC2-7</strain>
    </source>
</reference>